<proteinExistence type="predicted"/>
<sequence>MFEERLPTWLWVDALVRRVQVAGASCFILQKGDRERGDVIVKVADLKGSARVYVPRTSMEGTRIFSDVRLQGVGVSEAEADEYVHRARSRDSDLWVIEIEDREVRHFLTEDIEAPVD</sequence>
<reference evidence="1" key="1">
    <citation type="submission" date="2022-12" db="EMBL/GenBank/DDBJ databases">
        <title>Bacterial isolates from different developmental stages of Nematostella vectensis.</title>
        <authorList>
            <person name="Fraune S."/>
        </authorList>
    </citation>
    <scope>NUCLEOTIDE SEQUENCE</scope>
    <source>
        <strain evidence="1">G21632-S1</strain>
    </source>
</reference>
<keyword evidence="2" id="KW-1185">Reference proteome</keyword>
<protein>
    <submittedName>
        <fullName evidence="1">DUF1491 family protein</fullName>
    </submittedName>
</protein>
<dbReference type="RefSeq" id="WP_269402185.1">
    <property type="nucleotide sequence ID" value="NZ_JAPWGW010000002.1"/>
</dbReference>
<organism evidence="1 2">
    <name type="scientific">Henriciella marina</name>
    <dbReference type="NCBI Taxonomy" id="453851"/>
    <lineage>
        <taxon>Bacteria</taxon>
        <taxon>Pseudomonadati</taxon>
        <taxon>Pseudomonadota</taxon>
        <taxon>Alphaproteobacteria</taxon>
        <taxon>Hyphomonadales</taxon>
        <taxon>Hyphomonadaceae</taxon>
        <taxon>Henriciella</taxon>
    </lineage>
</organism>
<comment type="caution">
    <text evidence="1">The sequence shown here is derived from an EMBL/GenBank/DDBJ whole genome shotgun (WGS) entry which is preliminary data.</text>
</comment>
<dbReference type="InterPro" id="IPR009964">
    <property type="entry name" value="DUF1491"/>
</dbReference>
<evidence type="ECO:0000313" key="1">
    <source>
        <dbReference type="EMBL" id="MCZ4298068.1"/>
    </source>
</evidence>
<accession>A0ABT4LX16</accession>
<dbReference type="EMBL" id="JAPWGW010000002">
    <property type="protein sequence ID" value="MCZ4298068.1"/>
    <property type="molecule type" value="Genomic_DNA"/>
</dbReference>
<dbReference type="Pfam" id="PF07372">
    <property type="entry name" value="DUF1491"/>
    <property type="match status" value="1"/>
</dbReference>
<evidence type="ECO:0000313" key="2">
    <source>
        <dbReference type="Proteomes" id="UP001083770"/>
    </source>
</evidence>
<name>A0ABT4LX16_9PROT</name>
<dbReference type="Proteomes" id="UP001083770">
    <property type="component" value="Unassembled WGS sequence"/>
</dbReference>
<dbReference type="Gene3D" id="3.40.1530.20">
    <property type="entry name" value="Protein of unknown function (DUF1491)"/>
    <property type="match status" value="1"/>
</dbReference>
<gene>
    <name evidence="1" type="ORF">O4G74_08365</name>
</gene>